<accession>A0A3S7X600</accession>
<dbReference type="SUPFAM" id="SSF52540">
    <property type="entry name" value="P-loop containing nucleoside triphosphate hydrolases"/>
    <property type="match status" value="1"/>
</dbReference>
<dbReference type="PANTHER" id="PTHR11649">
    <property type="entry name" value="MSS1/TRME-RELATED GTP-BINDING PROTEIN"/>
    <property type="match status" value="1"/>
</dbReference>
<organism evidence="7 8">
    <name type="scientific">Leishmania donovani</name>
    <dbReference type="NCBI Taxonomy" id="5661"/>
    <lineage>
        <taxon>Eukaryota</taxon>
        <taxon>Discoba</taxon>
        <taxon>Euglenozoa</taxon>
        <taxon>Kinetoplastea</taxon>
        <taxon>Metakinetoplastina</taxon>
        <taxon>Trypanosomatida</taxon>
        <taxon>Trypanosomatidae</taxon>
        <taxon>Leishmaniinae</taxon>
        <taxon>Leishmania</taxon>
    </lineage>
</organism>
<keyword evidence="4" id="KW-0342">GTP-binding</keyword>
<dbReference type="InterPro" id="IPR030393">
    <property type="entry name" value="G_ENGB_dom"/>
</dbReference>
<evidence type="ECO:0000313" key="7">
    <source>
        <dbReference type="EMBL" id="AYU81872.1"/>
    </source>
</evidence>
<dbReference type="Proteomes" id="UP000274082">
    <property type="component" value="Chromosome 32"/>
</dbReference>
<dbReference type="PANTHER" id="PTHR11649:SF76">
    <property type="entry name" value="ENGB-TYPE G DOMAIN-CONTAINING PROTEIN"/>
    <property type="match status" value="1"/>
</dbReference>
<sequence length="775" mass="85400">MLQLSLLLRGVPRISYRAMKSAAATPATAAVAAAASSRLGEVWEGSIKRAEALENLSNEVFGRGNRHLKNVEMLTALPEGLHSFPEVCFIGKPGCGKSSLISCLLHNHRLGKAGATAGTTRLLQFFNVGDALLLVDTPGYGGWRGREMGQRLAEQANAFSILFRYLALRNGSNLKRVYWLMESSARTPVSFQPRDEELLTFLSRERIPFSVVLTKIDRHWRHYAEQQRTADRVGKDGFVHPRVRRPETHVQGFFTRANLPQDGVARNMQEVSEFLGTDQVPILGVSANRLQPNRSRNLELLQHDIVYYCTQDLLHSEELSFRNMHKLSYAPPTADRIHEVQLRYPVESFVVPENNNMSLARMVEHHEEMKARFRENNVSARRLSAKDVAVCHLESVAKLRAACQHDAAERERAEKVLPTTTYLCESTSTAAAATSLPLPGDVAGLLRASEEQDTVTASVSRVGGLPARWKECGDHNAEAGAADVCAGRRFRVRPLLAGERQTSQDSLEDILERARDEGEPRQDVAGSIGDKGEKTANAASPPHRTHAGVTLSSHTLSPVPDEAPAPPPYRVDAVLLQERPLEALPLPAMLDPDAHYVTAIDGTLIPRSMISVSVEQLAVSKDDELAHFATKSGAGAYEELLLADQEKGNAGADLFMETSDAAHLPEEVQAQLMEARGRLTRSAARKEKERFLAKYVERKRKERSIYMQAEGYMCPWLGRSEGRSVVQGFAGSCGTGKGGAVMRDLKQKGFGGKSYSARTMKNRGRATKKTGFWAA</sequence>
<keyword evidence="3" id="KW-0460">Magnesium</keyword>
<reference evidence="7 8" key="1">
    <citation type="journal article" date="2018" name="Sci. Rep.">
        <title>A complete Leishmania donovani reference genome identifies novel genetic variations associated with virulence.</title>
        <authorList>
            <person name="Lypaczewski P."/>
            <person name="Hoshizaki J."/>
            <person name="Zhang W.-W."/>
            <person name="McCall L.-I."/>
            <person name="Torcivia-Rodriguez J."/>
            <person name="Simonyan V."/>
            <person name="Kaur A."/>
            <person name="Dewar K."/>
            <person name="Matlashewski G."/>
        </authorList>
    </citation>
    <scope>NUCLEOTIDE SEQUENCE [LARGE SCALE GENOMIC DNA]</scope>
    <source>
        <strain evidence="7 8">LdCL</strain>
    </source>
</reference>
<evidence type="ECO:0000256" key="1">
    <source>
        <dbReference type="ARBA" id="ARBA00022723"/>
    </source>
</evidence>
<feature type="compositionally biased region" description="Basic and acidic residues" evidence="5">
    <location>
        <begin position="513"/>
        <end position="522"/>
    </location>
</feature>
<gene>
    <name evidence="7" type="ORF">LdCL_320038100</name>
</gene>
<dbReference type="VEuPathDB" id="TriTrypDB:LdCL_320038100"/>
<feature type="domain" description="G" evidence="6">
    <location>
        <begin position="86"/>
        <end position="215"/>
    </location>
</feature>
<dbReference type="Pfam" id="PF01926">
    <property type="entry name" value="MMR_HSR1"/>
    <property type="match status" value="1"/>
</dbReference>
<keyword evidence="1" id="KW-0479">Metal-binding</keyword>
<name>A0A3S7X600_LEIDO</name>
<evidence type="ECO:0000313" key="8">
    <source>
        <dbReference type="Proteomes" id="UP000274082"/>
    </source>
</evidence>
<evidence type="ECO:0000259" key="6">
    <source>
        <dbReference type="Pfam" id="PF01926"/>
    </source>
</evidence>
<dbReference type="InterPro" id="IPR006073">
    <property type="entry name" value="GTP-bd"/>
</dbReference>
<dbReference type="GO" id="GO:0005525">
    <property type="term" value="F:GTP binding"/>
    <property type="evidence" value="ECO:0007669"/>
    <property type="project" value="UniProtKB-KW"/>
</dbReference>
<evidence type="ECO:0000256" key="3">
    <source>
        <dbReference type="ARBA" id="ARBA00022842"/>
    </source>
</evidence>
<proteinExistence type="predicted"/>
<dbReference type="VEuPathDB" id="TriTrypDB:LDHU3_32.4070"/>
<dbReference type="OrthoDB" id="391988at2759"/>
<keyword evidence="2" id="KW-0547">Nucleotide-binding</keyword>
<evidence type="ECO:0000256" key="2">
    <source>
        <dbReference type="ARBA" id="ARBA00022741"/>
    </source>
</evidence>
<dbReference type="CDD" id="cd01876">
    <property type="entry name" value="YihA_EngB"/>
    <property type="match status" value="1"/>
</dbReference>
<dbReference type="EMBL" id="CP029531">
    <property type="protein sequence ID" value="AYU81872.1"/>
    <property type="molecule type" value="Genomic_DNA"/>
</dbReference>
<dbReference type="Gene3D" id="3.40.50.300">
    <property type="entry name" value="P-loop containing nucleotide triphosphate hydrolases"/>
    <property type="match status" value="1"/>
</dbReference>
<keyword evidence="8" id="KW-1185">Reference proteome</keyword>
<dbReference type="GO" id="GO:0046872">
    <property type="term" value="F:metal ion binding"/>
    <property type="evidence" value="ECO:0007669"/>
    <property type="project" value="UniProtKB-KW"/>
</dbReference>
<dbReference type="VEuPathDB" id="TriTrypDB:LdBPK_323210.1"/>
<protein>
    <submittedName>
        <fullName evidence="7">50S ribosome-binding GTPase, putative</fullName>
    </submittedName>
</protein>
<evidence type="ECO:0000256" key="4">
    <source>
        <dbReference type="ARBA" id="ARBA00023134"/>
    </source>
</evidence>
<dbReference type="InterPro" id="IPR027417">
    <property type="entry name" value="P-loop_NTPase"/>
</dbReference>
<feature type="region of interest" description="Disordered" evidence="5">
    <location>
        <begin position="513"/>
        <end position="558"/>
    </location>
</feature>
<evidence type="ECO:0000256" key="5">
    <source>
        <dbReference type="SAM" id="MobiDB-lite"/>
    </source>
</evidence>
<dbReference type="AlphaFoldDB" id="A0A3S7X600"/>